<dbReference type="OrthoDB" id="8527993at2"/>
<comment type="subcellular location">
    <subcellularLocation>
        <location evidence="1">Cytoplasm</location>
        <location evidence="1">Cytosol</location>
    </subcellularLocation>
</comment>
<dbReference type="KEGG" id="masz:C9I28_09105"/>
<evidence type="ECO:0000256" key="3">
    <source>
        <dbReference type="ARBA" id="ARBA00022795"/>
    </source>
</evidence>
<name>A0A2R4C8I1_9BURK</name>
<keyword evidence="7" id="KW-1185">Reference proteome</keyword>
<reference evidence="6 7" key="1">
    <citation type="submission" date="2018-03" db="EMBL/GenBank/DDBJ databases">
        <title>Massilia armeniaca sp. nov., isolated from desert soil.</title>
        <authorList>
            <person name="Huang H."/>
            <person name="Ren M."/>
        </authorList>
    </citation>
    <scope>NUCLEOTIDE SEQUENCE [LARGE SCALE GENOMIC DNA]</scope>
    <source>
        <strain evidence="6 7">ZMN-3</strain>
    </source>
</reference>
<evidence type="ECO:0000256" key="2">
    <source>
        <dbReference type="ARBA" id="ARBA00022490"/>
    </source>
</evidence>
<dbReference type="Gene3D" id="1.20.58.380">
    <property type="entry name" value="Flagellar protein flit"/>
    <property type="match status" value="1"/>
</dbReference>
<sequence>MTSTEVLSMYENIAGLTGKMAVAAQIGDFDALDRLENQCAAAAVPAIGGVTKLEGAARQRKIDLLKQILANDRAVRDVTEPWMGRLNG</sequence>
<dbReference type="AlphaFoldDB" id="A0A2R4C8I1"/>
<evidence type="ECO:0000313" key="7">
    <source>
        <dbReference type="Proteomes" id="UP000240505"/>
    </source>
</evidence>
<dbReference type="RefSeq" id="WP_107141222.1">
    <property type="nucleotide sequence ID" value="NZ_CP028324.1"/>
</dbReference>
<dbReference type="GO" id="GO:0044781">
    <property type="term" value="P:bacterial-type flagellum organization"/>
    <property type="evidence" value="ECO:0007669"/>
    <property type="project" value="UniProtKB-KW"/>
</dbReference>
<gene>
    <name evidence="6" type="ORF">C9I28_09105</name>
</gene>
<evidence type="ECO:0000256" key="1">
    <source>
        <dbReference type="ARBA" id="ARBA00004514"/>
    </source>
</evidence>
<keyword evidence="6" id="KW-0969">Cilium</keyword>
<keyword evidence="4" id="KW-0143">Chaperone</keyword>
<dbReference type="Proteomes" id="UP000240505">
    <property type="component" value="Chromosome"/>
</dbReference>
<dbReference type="EMBL" id="CP028324">
    <property type="protein sequence ID" value="AVR95870.1"/>
    <property type="molecule type" value="Genomic_DNA"/>
</dbReference>
<dbReference type="InterPro" id="IPR008622">
    <property type="entry name" value="FliT"/>
</dbReference>
<keyword evidence="3" id="KW-1005">Bacterial flagellum biogenesis</keyword>
<keyword evidence="6" id="KW-0966">Cell projection</keyword>
<dbReference type="Pfam" id="PF05400">
    <property type="entry name" value="FliT"/>
    <property type="match status" value="1"/>
</dbReference>
<evidence type="ECO:0000256" key="5">
    <source>
        <dbReference type="ARBA" id="ARBA00093797"/>
    </source>
</evidence>
<proteinExistence type="predicted"/>
<keyword evidence="6" id="KW-0282">Flagellum</keyword>
<keyword evidence="2" id="KW-0963">Cytoplasm</keyword>
<protein>
    <recommendedName>
        <fullName evidence="5">Flagellar protein FliT</fullName>
    </recommendedName>
</protein>
<evidence type="ECO:0000256" key="4">
    <source>
        <dbReference type="ARBA" id="ARBA00023186"/>
    </source>
</evidence>
<accession>A0A2R4C8I1</accession>
<organism evidence="6 7">
    <name type="scientific">Pseudoduganella armeniaca</name>
    <dbReference type="NCBI Taxonomy" id="2072590"/>
    <lineage>
        <taxon>Bacteria</taxon>
        <taxon>Pseudomonadati</taxon>
        <taxon>Pseudomonadota</taxon>
        <taxon>Betaproteobacteria</taxon>
        <taxon>Burkholderiales</taxon>
        <taxon>Oxalobacteraceae</taxon>
        <taxon>Telluria group</taxon>
        <taxon>Pseudoduganella</taxon>
    </lineage>
</organism>
<evidence type="ECO:0000313" key="6">
    <source>
        <dbReference type="EMBL" id="AVR95870.1"/>
    </source>
</evidence>